<evidence type="ECO:0000256" key="14">
    <source>
        <dbReference type="ARBA" id="ARBA00050225"/>
    </source>
</evidence>
<comment type="cofactor">
    <cofactor evidence="1">
        <name>Mg(2+)</name>
        <dbReference type="ChEBI" id="CHEBI:18420"/>
    </cofactor>
</comment>
<evidence type="ECO:0000256" key="8">
    <source>
        <dbReference type="ARBA" id="ARBA00022842"/>
    </source>
</evidence>
<dbReference type="Proteomes" id="UP000886520">
    <property type="component" value="Chromosome 5"/>
</dbReference>
<evidence type="ECO:0000256" key="7">
    <source>
        <dbReference type="ARBA" id="ARBA00022737"/>
    </source>
</evidence>
<evidence type="ECO:0000256" key="15">
    <source>
        <dbReference type="ARBA" id="ARBA00050428"/>
    </source>
</evidence>
<evidence type="ECO:0000256" key="2">
    <source>
        <dbReference type="ARBA" id="ARBA00006734"/>
    </source>
</evidence>
<proteinExistence type="inferred from homology"/>
<dbReference type="AlphaFoldDB" id="A0A9D4V3W0"/>
<dbReference type="GO" id="GO:0004660">
    <property type="term" value="F:protein farnesyltransferase activity"/>
    <property type="evidence" value="ECO:0007669"/>
    <property type="project" value="UniProtKB-EC"/>
</dbReference>
<gene>
    <name evidence="18" type="ORF">GOP47_0004769</name>
</gene>
<evidence type="ECO:0000256" key="9">
    <source>
        <dbReference type="ARBA" id="ARBA00040965"/>
    </source>
</evidence>
<keyword evidence="8" id="KW-0460">Magnesium</keyword>
<comment type="caution">
    <text evidence="18">The sequence shown here is derived from an EMBL/GenBank/DDBJ whole genome shotgun (WGS) entry which is preliminary data.</text>
</comment>
<evidence type="ECO:0000256" key="17">
    <source>
        <dbReference type="SAM" id="MobiDB-lite"/>
    </source>
</evidence>
<evidence type="ECO:0000256" key="16">
    <source>
        <dbReference type="ARBA" id="ARBA00055749"/>
    </source>
</evidence>
<organism evidence="18 19">
    <name type="scientific">Adiantum capillus-veneris</name>
    <name type="common">Maidenhair fern</name>
    <dbReference type="NCBI Taxonomy" id="13818"/>
    <lineage>
        <taxon>Eukaryota</taxon>
        <taxon>Viridiplantae</taxon>
        <taxon>Streptophyta</taxon>
        <taxon>Embryophyta</taxon>
        <taxon>Tracheophyta</taxon>
        <taxon>Polypodiopsida</taxon>
        <taxon>Polypodiidae</taxon>
        <taxon>Polypodiales</taxon>
        <taxon>Pteridineae</taxon>
        <taxon>Pteridaceae</taxon>
        <taxon>Vittarioideae</taxon>
        <taxon>Adiantum</taxon>
    </lineage>
</organism>
<evidence type="ECO:0000256" key="5">
    <source>
        <dbReference type="ARBA" id="ARBA00022602"/>
    </source>
</evidence>
<keyword evidence="7" id="KW-0677">Repeat</keyword>
<keyword evidence="19" id="KW-1185">Reference proteome</keyword>
<dbReference type="GO" id="GO:0004662">
    <property type="term" value="F:CAAX-protein geranylgeranyltransferase activity"/>
    <property type="evidence" value="ECO:0007669"/>
    <property type="project" value="UniProtKB-EC"/>
</dbReference>
<comment type="catalytic activity">
    <reaction evidence="14">
        <text>L-cysteinyl-[protein] + (2E,6E)-farnesyl diphosphate = S-(2E,6E)-farnesyl-L-cysteinyl-[protein] + diphosphate</text>
        <dbReference type="Rhea" id="RHEA:13345"/>
        <dbReference type="Rhea" id="RHEA-COMP:10131"/>
        <dbReference type="Rhea" id="RHEA-COMP:11535"/>
        <dbReference type="ChEBI" id="CHEBI:29950"/>
        <dbReference type="ChEBI" id="CHEBI:33019"/>
        <dbReference type="ChEBI" id="CHEBI:86019"/>
        <dbReference type="ChEBI" id="CHEBI:175763"/>
        <dbReference type="EC" id="2.5.1.58"/>
    </reaction>
</comment>
<dbReference type="PANTHER" id="PTHR11129">
    <property type="entry name" value="PROTEIN FARNESYLTRANSFERASE ALPHA SUBUNIT/RAB GERANYLGERANYL TRANSFERASE ALPHA SUBUNIT"/>
    <property type="match status" value="1"/>
</dbReference>
<sequence>MSSSESDASLEGEEDEFEEEHEAEKWVPLSERAEWADVRPLPQDDGPHPVVPILYTPRFRQTMDYFRAILALDERSPRSLLLTQEVIMLNAGNYTVWHFRRLVLQDLSSDLLEELKFIERIAESNYKNYQIWHHRRWTAEKLGSAAMISELHFTEKVFSKDAKNYHAWSHRQWVLRTLGGWEGELDFCDKLLQQDIYNNSAWNQRFFVIKNSPYLGGVQGMREMEIKYCKDAIAVDSANESPWRYLKGLFKGDNEALVRSGAVADIILQELQKSKECIFALDLLLDLLNLGYEPPHDLIKSLGLDKDMCSAFKMATFICTCLKKIDAMRVLYWDWRLAAVVNPSDG</sequence>
<protein>
    <recommendedName>
        <fullName evidence="9">Protein farnesyltransferase/geranylgeranyltransferase type-1 subunit alpha</fullName>
        <ecNumber evidence="4">2.5.1.58</ecNumber>
        <ecNumber evidence="3">2.5.1.59</ecNumber>
    </recommendedName>
    <alternativeName>
        <fullName evidence="12">CAAX farnesyltransferase subunit alpha</fullName>
    </alternativeName>
    <alternativeName>
        <fullName evidence="11">FTase-alpha</fullName>
    </alternativeName>
    <alternativeName>
        <fullName evidence="10">Ras proteins prenyltransferase subunit alpha</fullName>
    </alternativeName>
    <alternativeName>
        <fullName evidence="13">Type I protein geranyl-geranyltransferase subunit alpha</fullName>
    </alternativeName>
</protein>
<keyword evidence="5" id="KW-0637">Prenyltransferase</keyword>
<dbReference type="GO" id="GO:0005965">
    <property type="term" value="C:protein farnesyltransferase complex"/>
    <property type="evidence" value="ECO:0007669"/>
    <property type="project" value="TreeGrafter"/>
</dbReference>
<evidence type="ECO:0000256" key="12">
    <source>
        <dbReference type="ARBA" id="ARBA00043086"/>
    </source>
</evidence>
<dbReference type="SUPFAM" id="SSF48439">
    <property type="entry name" value="Protein prenylyltransferase"/>
    <property type="match status" value="1"/>
</dbReference>
<evidence type="ECO:0000313" key="19">
    <source>
        <dbReference type="Proteomes" id="UP000886520"/>
    </source>
</evidence>
<dbReference type="PROSITE" id="PS51147">
    <property type="entry name" value="PFTA"/>
    <property type="match status" value="5"/>
</dbReference>
<evidence type="ECO:0000256" key="4">
    <source>
        <dbReference type="ARBA" id="ARBA00012702"/>
    </source>
</evidence>
<dbReference type="FunFam" id="1.25.40.120:FF:000004">
    <property type="entry name" value="Protein farnesyltransferase/geranylgeranyltransferase type-1 subunit alpha"/>
    <property type="match status" value="1"/>
</dbReference>
<evidence type="ECO:0000256" key="11">
    <source>
        <dbReference type="ARBA" id="ARBA00042436"/>
    </source>
</evidence>
<dbReference type="InterPro" id="IPR002088">
    <property type="entry name" value="Prenyl_trans_a"/>
</dbReference>
<name>A0A9D4V3W0_ADICA</name>
<evidence type="ECO:0000313" key="18">
    <source>
        <dbReference type="EMBL" id="KAI5079290.1"/>
    </source>
</evidence>
<dbReference type="EC" id="2.5.1.59" evidence="3"/>
<comment type="similarity">
    <text evidence="2">Belongs to the protein prenyltransferase subunit alpha family.</text>
</comment>
<dbReference type="EMBL" id="JABFUD020000005">
    <property type="protein sequence ID" value="KAI5079290.1"/>
    <property type="molecule type" value="Genomic_DNA"/>
</dbReference>
<comment type="catalytic activity">
    <reaction evidence="15">
        <text>geranylgeranyl diphosphate + L-cysteinyl-[protein] = S-geranylgeranyl-L-cysteinyl-[protein] + diphosphate</text>
        <dbReference type="Rhea" id="RHEA:21240"/>
        <dbReference type="Rhea" id="RHEA-COMP:10131"/>
        <dbReference type="Rhea" id="RHEA-COMP:11537"/>
        <dbReference type="ChEBI" id="CHEBI:29950"/>
        <dbReference type="ChEBI" id="CHEBI:33019"/>
        <dbReference type="ChEBI" id="CHEBI:57533"/>
        <dbReference type="ChEBI" id="CHEBI:86021"/>
        <dbReference type="EC" id="2.5.1.59"/>
    </reaction>
</comment>
<reference evidence="18 19" key="1">
    <citation type="submission" date="2021-01" db="EMBL/GenBank/DDBJ databases">
        <title>Adiantum capillus-veneris genome.</title>
        <authorList>
            <person name="Fang Y."/>
            <person name="Liao Q."/>
        </authorList>
    </citation>
    <scope>NUCLEOTIDE SEQUENCE [LARGE SCALE GENOMIC DNA]</scope>
    <source>
        <strain evidence="18">H3</strain>
        <tissue evidence="18">Leaf</tissue>
    </source>
</reference>
<keyword evidence="6" id="KW-0808">Transferase</keyword>
<dbReference type="Gene3D" id="1.25.40.120">
    <property type="entry name" value="Protein prenylyltransferase"/>
    <property type="match status" value="1"/>
</dbReference>
<evidence type="ECO:0000256" key="1">
    <source>
        <dbReference type="ARBA" id="ARBA00001946"/>
    </source>
</evidence>
<dbReference type="OrthoDB" id="272289at2759"/>
<accession>A0A9D4V3W0</accession>
<evidence type="ECO:0000256" key="10">
    <source>
        <dbReference type="ARBA" id="ARBA00041392"/>
    </source>
</evidence>
<dbReference type="PANTHER" id="PTHR11129:SF1">
    <property type="entry name" value="PROTEIN FARNESYLTRANSFERASE_GERANYLGERANYLTRANSFERASE TYPE-1 SUBUNIT ALPHA"/>
    <property type="match status" value="1"/>
</dbReference>
<evidence type="ECO:0000256" key="3">
    <source>
        <dbReference type="ARBA" id="ARBA00012700"/>
    </source>
</evidence>
<feature type="compositionally biased region" description="Acidic residues" evidence="17">
    <location>
        <begin position="8"/>
        <end position="21"/>
    </location>
</feature>
<feature type="region of interest" description="Disordered" evidence="17">
    <location>
        <begin position="1"/>
        <end position="29"/>
    </location>
</feature>
<dbReference type="GO" id="GO:0005953">
    <property type="term" value="C:CAAX-protein geranylgeranyltransferase complex"/>
    <property type="evidence" value="ECO:0007669"/>
    <property type="project" value="TreeGrafter"/>
</dbReference>
<evidence type="ECO:0000256" key="6">
    <source>
        <dbReference type="ARBA" id="ARBA00022679"/>
    </source>
</evidence>
<comment type="function">
    <text evidence="16">Essential subunit of both the farnesyltransferase and the geranylgeranyltransferase complex. Contributes to the transfer of a farnesyl or geranylgeranyl moiety from farnesyl or geranylgeranyl diphosphate to a cysteine at the fourth position from the C-terminus of several proteins having the C-terminal sequence Cys-aliphatic-aliphatic-X.</text>
</comment>
<dbReference type="Pfam" id="PF01239">
    <property type="entry name" value="PPTA"/>
    <property type="match status" value="5"/>
</dbReference>
<evidence type="ECO:0000256" key="13">
    <source>
        <dbReference type="ARBA" id="ARBA00043219"/>
    </source>
</evidence>
<dbReference type="EC" id="2.5.1.58" evidence="4"/>